<organism evidence="8 9">
    <name type="scientific">Tremella mesenterica</name>
    <name type="common">Jelly fungus</name>
    <dbReference type="NCBI Taxonomy" id="5217"/>
    <lineage>
        <taxon>Eukaryota</taxon>
        <taxon>Fungi</taxon>
        <taxon>Dikarya</taxon>
        <taxon>Basidiomycota</taxon>
        <taxon>Agaricomycotina</taxon>
        <taxon>Tremellomycetes</taxon>
        <taxon>Tremellales</taxon>
        <taxon>Tremellaceae</taxon>
        <taxon>Tremella</taxon>
    </lineage>
</organism>
<dbReference type="InterPro" id="IPR004166">
    <property type="entry name" value="a-kinase_dom"/>
</dbReference>
<dbReference type="InParanoid" id="A0A4Q1B8E8"/>
<evidence type="ECO:0000256" key="4">
    <source>
        <dbReference type="ARBA" id="ARBA00022777"/>
    </source>
</evidence>
<keyword evidence="4" id="KW-0418">Kinase</keyword>
<dbReference type="Pfam" id="PF02816">
    <property type="entry name" value="Alpha_kinase"/>
    <property type="match status" value="1"/>
</dbReference>
<dbReference type="CDD" id="cd04515">
    <property type="entry name" value="Alpha_kinase"/>
    <property type="match status" value="1"/>
</dbReference>
<dbReference type="Gene3D" id="3.20.200.10">
    <property type="entry name" value="MHCK/EF2 kinase"/>
    <property type="match status" value="1"/>
</dbReference>
<keyword evidence="3" id="KW-0547">Nucleotide-binding</keyword>
<dbReference type="Proteomes" id="UP000289152">
    <property type="component" value="Unassembled WGS sequence"/>
</dbReference>
<feature type="region of interest" description="Disordered" evidence="6">
    <location>
        <begin position="541"/>
        <end position="572"/>
    </location>
</feature>
<evidence type="ECO:0000259" key="7">
    <source>
        <dbReference type="PROSITE" id="PS51158"/>
    </source>
</evidence>
<gene>
    <name evidence="8" type="ORF">M231_07817</name>
</gene>
<comment type="caution">
    <text evidence="8">The sequence shown here is derived from an EMBL/GenBank/DDBJ whole genome shotgun (WGS) entry which is preliminary data.</text>
</comment>
<keyword evidence="9" id="KW-1185">Reference proteome</keyword>
<evidence type="ECO:0000313" key="8">
    <source>
        <dbReference type="EMBL" id="RXK34912.1"/>
    </source>
</evidence>
<dbReference type="VEuPathDB" id="FungiDB:TREMEDRAFT_58919"/>
<evidence type="ECO:0000256" key="3">
    <source>
        <dbReference type="ARBA" id="ARBA00022741"/>
    </source>
</evidence>
<evidence type="ECO:0000256" key="6">
    <source>
        <dbReference type="SAM" id="MobiDB-lite"/>
    </source>
</evidence>
<dbReference type="GO" id="GO:0005524">
    <property type="term" value="F:ATP binding"/>
    <property type="evidence" value="ECO:0007669"/>
    <property type="project" value="UniProtKB-KW"/>
</dbReference>
<protein>
    <recommendedName>
        <fullName evidence="7">Alpha-type protein kinase domain-containing protein</fullName>
    </recommendedName>
</protein>
<dbReference type="PROSITE" id="PS51158">
    <property type="entry name" value="ALPHA_KINASE"/>
    <property type="match status" value="1"/>
</dbReference>
<evidence type="ECO:0000313" key="9">
    <source>
        <dbReference type="Proteomes" id="UP000289152"/>
    </source>
</evidence>
<reference evidence="8 9" key="1">
    <citation type="submission" date="2016-06" db="EMBL/GenBank/DDBJ databases">
        <title>Evolution of pathogenesis and genome organization in the Tremellales.</title>
        <authorList>
            <person name="Cuomo C."/>
            <person name="Litvintseva A."/>
            <person name="Heitman J."/>
            <person name="Chen Y."/>
            <person name="Sun S."/>
            <person name="Springer D."/>
            <person name="Dromer F."/>
            <person name="Young S."/>
            <person name="Zeng Q."/>
            <person name="Chapman S."/>
            <person name="Gujja S."/>
            <person name="Saif S."/>
            <person name="Birren B."/>
        </authorList>
    </citation>
    <scope>NUCLEOTIDE SEQUENCE [LARGE SCALE GENOMIC DNA]</scope>
    <source>
        <strain evidence="8 9">ATCC 28783</strain>
    </source>
</reference>
<feature type="compositionally biased region" description="Basic and acidic residues" evidence="6">
    <location>
        <begin position="541"/>
        <end position="552"/>
    </location>
</feature>
<keyword evidence="5" id="KW-0067">ATP-binding</keyword>
<accession>A0A4Q1B8E8</accession>
<dbReference type="EMBL" id="SDIL01000173">
    <property type="protein sequence ID" value="RXK34912.1"/>
    <property type="molecule type" value="Genomic_DNA"/>
</dbReference>
<evidence type="ECO:0000256" key="1">
    <source>
        <dbReference type="ARBA" id="ARBA00022527"/>
    </source>
</evidence>
<dbReference type="InterPro" id="IPR011009">
    <property type="entry name" value="Kinase-like_dom_sf"/>
</dbReference>
<sequence length="572" mass="64074">MPLEENTNVKLCNKCRRNNDAEALAVNRQVAQAELQGASFRQATSMAQQGIASSAWLLDERSQKKVALKAGLNSRGPAMQVRIMLMCAGKLQDWKDSVFDRGFLGKWKESLASNVEEARVIGQEMWARGLGEAEFGRTFNHVDDLTNFKLPEPALLVDETTNSSDMTNSRMSRRVAPYSRIVASTHPRTSSSHTSIDSINQSKSTTSLTGATLFASFRASSLAVQNKETMSRMALGVSQSHRFVFKPVEFVKTDFHHKKDGSFFGIQSSLLAGLLASKPFAAGSHKQAFEFRYNEVNLVAKRHFRFDHKELSLATMSKSTNHQLLEMECKKAILVASYLKAFSEELSKVYDKLDLPNLIYTPCFLATLSSTEEETYMVEPDLRPLGKYIKINNTDEFAMPDEEEIEIEDQRLYRFMHAFIHFVFHRSMAGLKTSEAREEAMIVIADIQGFRKKASVSRRGPVDHGEFHLFDLVAHTARGDSSMGDGGAGMLNQFLNQHICGDACKELGLTTAQGHQKSFPRPMKFVSYRHRPWWIVDAQKEHEAKSNKEADRGASAFDSIEENAGTQGGNLL</sequence>
<dbReference type="PANTHER" id="PTHR45992">
    <property type="entry name" value="EUKARYOTIC ELONGATION FACTOR 2 KINASE-RELATED"/>
    <property type="match status" value="1"/>
</dbReference>
<evidence type="ECO:0000256" key="5">
    <source>
        <dbReference type="ARBA" id="ARBA00022840"/>
    </source>
</evidence>
<feature type="domain" description="Alpha-type protein kinase" evidence="7">
    <location>
        <begin position="249"/>
        <end position="512"/>
    </location>
</feature>
<dbReference type="AlphaFoldDB" id="A0A4Q1B8E8"/>
<dbReference type="InterPro" id="IPR051852">
    <property type="entry name" value="Alpha-type_PK"/>
</dbReference>
<name>A0A4Q1B8E8_TREME</name>
<dbReference type="GO" id="GO:0004674">
    <property type="term" value="F:protein serine/threonine kinase activity"/>
    <property type="evidence" value="ECO:0007669"/>
    <property type="project" value="UniProtKB-KW"/>
</dbReference>
<keyword evidence="2" id="KW-0808">Transferase</keyword>
<evidence type="ECO:0000256" key="2">
    <source>
        <dbReference type="ARBA" id="ARBA00022679"/>
    </source>
</evidence>
<dbReference type="SUPFAM" id="SSF56112">
    <property type="entry name" value="Protein kinase-like (PK-like)"/>
    <property type="match status" value="1"/>
</dbReference>
<proteinExistence type="predicted"/>
<keyword evidence="1" id="KW-0723">Serine/threonine-protein kinase</keyword>